<accession>L0JKQ9</accession>
<dbReference type="KEGG" id="npe:Natpe_2006"/>
<gene>
    <name evidence="2" type="ordered locus">Natpe_2006</name>
</gene>
<feature type="region of interest" description="Disordered" evidence="1">
    <location>
        <begin position="1"/>
        <end position="34"/>
    </location>
</feature>
<evidence type="ECO:0000256" key="1">
    <source>
        <dbReference type="SAM" id="MobiDB-lite"/>
    </source>
</evidence>
<dbReference type="Proteomes" id="UP000010843">
    <property type="component" value="Chromosome"/>
</dbReference>
<feature type="region of interest" description="Disordered" evidence="1">
    <location>
        <begin position="57"/>
        <end position="177"/>
    </location>
</feature>
<proteinExistence type="predicted"/>
<dbReference type="HOGENOM" id="CLU_1346446_0_0_2"/>
<dbReference type="EMBL" id="CP003372">
    <property type="protein sequence ID" value="AGB31839.1"/>
    <property type="molecule type" value="Genomic_DNA"/>
</dbReference>
<name>L0JKQ9_NATP1</name>
<evidence type="ECO:0000313" key="3">
    <source>
        <dbReference type="Proteomes" id="UP000010843"/>
    </source>
</evidence>
<feature type="compositionally biased region" description="Polar residues" evidence="1">
    <location>
        <begin position="132"/>
        <end position="142"/>
    </location>
</feature>
<evidence type="ECO:0000313" key="2">
    <source>
        <dbReference type="EMBL" id="AGB31839.1"/>
    </source>
</evidence>
<protein>
    <submittedName>
        <fullName evidence="2">Uncharacterized protein</fullName>
    </submittedName>
</protein>
<reference evidence="3" key="1">
    <citation type="submission" date="2012-02" db="EMBL/GenBank/DDBJ databases">
        <title>Complete sequence of chromosome of Natrinema pellirubrum DSM 15624.</title>
        <authorList>
            <person name="Lucas S."/>
            <person name="Han J."/>
            <person name="Lapidus A."/>
            <person name="Cheng J.-F."/>
            <person name="Goodwin L."/>
            <person name="Pitluck S."/>
            <person name="Peters L."/>
            <person name="Teshima H."/>
            <person name="Detter J.C."/>
            <person name="Han C."/>
            <person name="Tapia R."/>
            <person name="Land M."/>
            <person name="Hauser L."/>
            <person name="Kyrpides N."/>
            <person name="Ivanova N."/>
            <person name="Pagani I."/>
            <person name="Sproer C."/>
            <person name="Anderson I."/>
            <person name="Woyke T."/>
        </authorList>
    </citation>
    <scope>NUCLEOTIDE SEQUENCE [LARGE SCALE GENOMIC DNA]</scope>
    <source>
        <strain evidence="3">DSM 15624 / JCM 10476 / NCIMB 786</strain>
    </source>
</reference>
<organism evidence="2 3">
    <name type="scientific">Natrinema pellirubrum (strain DSM 15624 / CIP 106293 / JCM 10476 / NCIMB 786 / 157)</name>
    <dbReference type="NCBI Taxonomy" id="797303"/>
    <lineage>
        <taxon>Archaea</taxon>
        <taxon>Methanobacteriati</taxon>
        <taxon>Methanobacteriota</taxon>
        <taxon>Stenosarchaea group</taxon>
        <taxon>Halobacteria</taxon>
        <taxon>Halobacteriales</taxon>
        <taxon>Natrialbaceae</taxon>
        <taxon>Natrinema</taxon>
    </lineage>
</organism>
<dbReference type="AlphaFoldDB" id="L0JKQ9"/>
<dbReference type="STRING" id="797303.Natpe_2006"/>
<sequence length="203" mass="22259">MRCPNQHRAVSCRAERGRTRGANGVSASATRPERAASFKPFLVSGPDCGFQRDCRRERAPRCGARQRRRHQALERESPRGAQPKTRLMLASRPDSLEPGTVSDVRSEPQPGMVGRERRGGRHAASGAGRYPSASNRRNSSPISPHGWDQKGLAHSRNPADASTATCEVRSETRDSSVPRAFSLLSKTMVASHLPRPTPSQLFQ</sequence>